<dbReference type="Gene3D" id="3.40.640.10">
    <property type="entry name" value="Type I PLP-dependent aspartate aminotransferase-like (Major domain)"/>
    <property type="match status" value="1"/>
</dbReference>
<dbReference type="EMBL" id="CABPRZ010000018">
    <property type="protein sequence ID" value="VVE37217.1"/>
    <property type="molecule type" value="Genomic_DNA"/>
</dbReference>
<dbReference type="OrthoDB" id="3398487at2"/>
<dbReference type="InterPro" id="IPR015424">
    <property type="entry name" value="PyrdxlP-dep_Trfase"/>
</dbReference>
<dbReference type="PROSITE" id="PS00600">
    <property type="entry name" value="AA_TRANSFER_CLASS_3"/>
    <property type="match status" value="1"/>
</dbReference>
<dbReference type="CDD" id="cd00610">
    <property type="entry name" value="OAT_like"/>
    <property type="match status" value="1"/>
</dbReference>
<dbReference type="PANTHER" id="PTHR43094">
    <property type="entry name" value="AMINOTRANSFERASE"/>
    <property type="match status" value="1"/>
</dbReference>
<dbReference type="InterPro" id="IPR015422">
    <property type="entry name" value="PyrdxlP-dep_Trfase_small"/>
</dbReference>
<accession>A0A5E4XLM0</accession>
<dbReference type="EC" id="2.6.1.-" evidence="7"/>
<keyword evidence="3 7" id="KW-0032">Aminotransferase</keyword>
<protein>
    <submittedName>
        <fullName evidence="7">Putative aminotransferase</fullName>
        <ecNumber evidence="7">2.6.1.-</ecNumber>
    </submittedName>
</protein>
<evidence type="ECO:0000313" key="8">
    <source>
        <dbReference type="Proteomes" id="UP000414233"/>
    </source>
</evidence>
<dbReference type="NCBIfam" id="NF004625">
    <property type="entry name" value="PRK05965.1"/>
    <property type="match status" value="1"/>
</dbReference>
<dbReference type="PANTHER" id="PTHR43094:SF1">
    <property type="entry name" value="AMINOTRANSFERASE CLASS-III"/>
    <property type="match status" value="1"/>
</dbReference>
<keyword evidence="5 6" id="KW-0663">Pyridoxal phosphate</keyword>
<keyword evidence="4 7" id="KW-0808">Transferase</keyword>
<evidence type="ECO:0000256" key="3">
    <source>
        <dbReference type="ARBA" id="ARBA00022576"/>
    </source>
</evidence>
<dbReference type="InterPro" id="IPR005814">
    <property type="entry name" value="Aminotrans_3"/>
</dbReference>
<dbReference type="AlphaFoldDB" id="A0A5E4XLM0"/>
<dbReference type="PIRSF" id="PIRSF000521">
    <property type="entry name" value="Transaminase_4ab_Lys_Orn"/>
    <property type="match status" value="1"/>
</dbReference>
<dbReference type="GO" id="GO:0008483">
    <property type="term" value="F:transaminase activity"/>
    <property type="evidence" value="ECO:0007669"/>
    <property type="project" value="UniProtKB-KW"/>
</dbReference>
<evidence type="ECO:0000256" key="4">
    <source>
        <dbReference type="ARBA" id="ARBA00022679"/>
    </source>
</evidence>
<comment type="cofactor">
    <cofactor evidence="1">
        <name>pyridoxal 5'-phosphate</name>
        <dbReference type="ChEBI" id="CHEBI:597326"/>
    </cofactor>
</comment>
<evidence type="ECO:0000256" key="5">
    <source>
        <dbReference type="ARBA" id="ARBA00022898"/>
    </source>
</evidence>
<evidence type="ECO:0000256" key="1">
    <source>
        <dbReference type="ARBA" id="ARBA00001933"/>
    </source>
</evidence>
<dbReference type="GO" id="GO:0030170">
    <property type="term" value="F:pyridoxal phosphate binding"/>
    <property type="evidence" value="ECO:0007669"/>
    <property type="project" value="InterPro"/>
</dbReference>
<comment type="similarity">
    <text evidence="2 6">Belongs to the class-III pyridoxal-phosphate-dependent aminotransferase family.</text>
</comment>
<dbReference type="FunFam" id="3.40.640.10:FF:000014">
    <property type="entry name" value="Adenosylmethionine-8-amino-7-oxononanoate aminotransferase, probable"/>
    <property type="match status" value="1"/>
</dbReference>
<keyword evidence="8" id="KW-1185">Reference proteome</keyword>
<dbReference type="SUPFAM" id="SSF53383">
    <property type="entry name" value="PLP-dependent transferases"/>
    <property type="match status" value="1"/>
</dbReference>
<reference evidence="7 8" key="1">
    <citation type="submission" date="2019-08" db="EMBL/GenBank/DDBJ databases">
        <authorList>
            <person name="Peeters C."/>
        </authorList>
    </citation>
    <scope>NUCLEOTIDE SEQUENCE [LARGE SCALE GENOMIC DNA]</scope>
    <source>
        <strain evidence="7 8">LMG 30175</strain>
    </source>
</reference>
<evidence type="ECO:0000256" key="2">
    <source>
        <dbReference type="ARBA" id="ARBA00008954"/>
    </source>
</evidence>
<name>A0A5E4XLM0_9BURK</name>
<evidence type="ECO:0000313" key="7">
    <source>
        <dbReference type="EMBL" id="VVE37217.1"/>
    </source>
</evidence>
<dbReference type="Gene3D" id="3.90.1150.10">
    <property type="entry name" value="Aspartate Aminotransferase, domain 1"/>
    <property type="match status" value="1"/>
</dbReference>
<evidence type="ECO:0000256" key="6">
    <source>
        <dbReference type="RuleBase" id="RU003560"/>
    </source>
</evidence>
<dbReference type="Proteomes" id="UP000414233">
    <property type="component" value="Unassembled WGS sequence"/>
</dbReference>
<dbReference type="Pfam" id="PF00202">
    <property type="entry name" value="Aminotran_3"/>
    <property type="match status" value="1"/>
</dbReference>
<dbReference type="RefSeq" id="WP_150698670.1">
    <property type="nucleotide sequence ID" value="NZ_CABPRZ010000018.1"/>
</dbReference>
<organism evidence="7 8">
    <name type="scientific">Pandoraea terrae</name>
    <dbReference type="NCBI Taxonomy" id="1537710"/>
    <lineage>
        <taxon>Bacteria</taxon>
        <taxon>Pseudomonadati</taxon>
        <taxon>Pseudomonadota</taxon>
        <taxon>Betaproteobacteria</taxon>
        <taxon>Burkholderiales</taxon>
        <taxon>Burkholderiaceae</taxon>
        <taxon>Pandoraea</taxon>
    </lineage>
</organism>
<proteinExistence type="inferred from homology"/>
<gene>
    <name evidence="7" type="ORF">PTE30175_03862</name>
</gene>
<dbReference type="InterPro" id="IPR049704">
    <property type="entry name" value="Aminotrans_3_PPA_site"/>
</dbReference>
<dbReference type="InterPro" id="IPR015421">
    <property type="entry name" value="PyrdxlP-dep_Trfase_major"/>
</dbReference>
<sequence>MSNKALIDADRRHLIHPVVSYRAHEQRGVTVLESGKGAYLRDADGNVLLDAFAGLWCVNVGYGQESIVRAAAEQMTRLPYATGYFHFGSAPAIELAEKLVSLAPKSLTHVYFSLGGSDAVDAALRFITNYFNATGRPQKKQYISLERGYHGSSSVGAGLTALPAFHRGFDVPLPTQHYIPSPYAYRDPQGRDGQALIDASVAALEAKVEALGGPDHVAAFFCEPIQGSGGVIVPPKGWLKAMRDACRKLGILFVADEVITGFGRTGPLFACEAENVEPDLMTVAKGLTSGYAPMGAVLMSDEIYQGIADGDGGAVVGHGQTYSAHPVSAAIALEVIRLYQEGGLLANGQAQAPVFAAGLDALRSHPLVGDSRHRGLLGALELVADKEGKARFDASLQLSDKISAAAYRNQLIFRAFGDNILGFAPALCFTQDEFALMFERLKRTLDDVLDDVSVRAALRSAEGARKAA</sequence>